<feature type="chain" id="PRO_5046327035" evidence="1">
    <location>
        <begin position="19"/>
        <end position="166"/>
    </location>
</feature>
<dbReference type="InterPro" id="IPR016987">
    <property type="entry name" value="UCP023238"/>
</dbReference>
<accession>A0ABX7R228</accession>
<feature type="signal peptide" evidence="1">
    <location>
        <begin position="1"/>
        <end position="18"/>
    </location>
</feature>
<evidence type="ECO:0000313" key="3">
    <source>
        <dbReference type="Proteomes" id="UP000663207"/>
    </source>
</evidence>
<dbReference type="RefSeq" id="WP_207380192.1">
    <property type="nucleotide sequence ID" value="NZ_CP071502.1"/>
</dbReference>
<keyword evidence="1" id="KW-0732">Signal</keyword>
<reference evidence="2 3" key="1">
    <citation type="submission" date="2021-03" db="EMBL/GenBank/DDBJ databases">
        <title>Novel species identification of genus Shewanella.</title>
        <authorList>
            <person name="Liu G."/>
            <person name="Zhang Q."/>
        </authorList>
    </citation>
    <scope>NUCLEOTIDE SEQUENCE [LARGE SCALE GENOMIC DNA]</scope>
    <source>
        <strain evidence="2 3">FJAT-52962</strain>
    </source>
</reference>
<dbReference type="PIRSF" id="PIRSF032038">
    <property type="entry name" value="UCP023238"/>
    <property type="match status" value="1"/>
</dbReference>
<gene>
    <name evidence="2" type="ORF">JYB85_16745</name>
</gene>
<protein>
    <submittedName>
        <fullName evidence="2">Uncharacterized protein</fullName>
    </submittedName>
</protein>
<evidence type="ECO:0000256" key="1">
    <source>
        <dbReference type="SAM" id="SignalP"/>
    </source>
</evidence>
<evidence type="ECO:0000313" key="2">
    <source>
        <dbReference type="EMBL" id="QSX36891.1"/>
    </source>
</evidence>
<keyword evidence="3" id="KW-1185">Reference proteome</keyword>
<dbReference type="Proteomes" id="UP000663207">
    <property type="component" value="Chromosome"/>
</dbReference>
<sequence>MRPIWIFAAAAFSLQAHAGLEQQLGQCAAIQDKLERLICYDKLAATVSNGVMSDTALHSAPSTPAAAASPAIAAKPQISAEESFGAKKKAPDAELEKIYLTVATVGKDPYGMMKVEFTNGQVWKQTEGRKYKLEQGQAVFIEKGALGSFILGTDDRNSTIRVKRLK</sequence>
<dbReference type="EMBL" id="CP071502">
    <property type="protein sequence ID" value="QSX36891.1"/>
    <property type="molecule type" value="Genomic_DNA"/>
</dbReference>
<organism evidence="2 3">
    <name type="scientific">Shewanella sedimentimangrovi</name>
    <dbReference type="NCBI Taxonomy" id="2814293"/>
    <lineage>
        <taxon>Bacteria</taxon>
        <taxon>Pseudomonadati</taxon>
        <taxon>Pseudomonadota</taxon>
        <taxon>Gammaproteobacteria</taxon>
        <taxon>Alteromonadales</taxon>
        <taxon>Shewanellaceae</taxon>
        <taxon>Shewanella</taxon>
    </lineage>
</organism>
<proteinExistence type="predicted"/>
<name>A0ABX7R228_9GAMM</name>